<dbReference type="InterPro" id="IPR025048">
    <property type="entry name" value="DUF3987"/>
</dbReference>
<dbReference type="Pfam" id="PF13148">
    <property type="entry name" value="DUF3987"/>
    <property type="match status" value="1"/>
</dbReference>
<gene>
    <name evidence="3" type="primary">LOC129923245</name>
</gene>
<evidence type="ECO:0000313" key="2">
    <source>
        <dbReference type="Proteomes" id="UP001165740"/>
    </source>
</evidence>
<evidence type="ECO:0000256" key="1">
    <source>
        <dbReference type="SAM" id="MobiDB-lite"/>
    </source>
</evidence>
<feature type="compositionally biased region" description="Polar residues" evidence="1">
    <location>
        <begin position="471"/>
        <end position="484"/>
    </location>
</feature>
<feature type="region of interest" description="Disordered" evidence="1">
    <location>
        <begin position="252"/>
        <end position="279"/>
    </location>
</feature>
<feature type="compositionally biased region" description="Polar residues" evidence="1">
    <location>
        <begin position="446"/>
        <end position="461"/>
    </location>
</feature>
<protein>
    <submittedName>
        <fullName evidence="3">Uncharacterized protein LOC129923245</fullName>
    </submittedName>
</protein>
<dbReference type="OMA" id="DNISFPP"/>
<dbReference type="RefSeq" id="XP_055869356.1">
    <property type="nucleotide sequence ID" value="XM_056013381.1"/>
</dbReference>
<dbReference type="OrthoDB" id="6124683at2759"/>
<organism evidence="2 3">
    <name type="scientific">Biomphalaria glabrata</name>
    <name type="common">Bloodfluke planorb</name>
    <name type="synonym">Freshwater snail</name>
    <dbReference type="NCBI Taxonomy" id="6526"/>
    <lineage>
        <taxon>Eukaryota</taxon>
        <taxon>Metazoa</taxon>
        <taxon>Spiralia</taxon>
        <taxon>Lophotrochozoa</taxon>
        <taxon>Mollusca</taxon>
        <taxon>Gastropoda</taxon>
        <taxon>Heterobranchia</taxon>
        <taxon>Euthyneura</taxon>
        <taxon>Panpulmonata</taxon>
        <taxon>Hygrophila</taxon>
        <taxon>Lymnaeoidea</taxon>
        <taxon>Planorbidae</taxon>
        <taxon>Biomphalaria</taxon>
    </lineage>
</organism>
<dbReference type="AlphaFoldDB" id="A0A9W2Z2R7"/>
<dbReference type="GeneID" id="129923245"/>
<keyword evidence="2" id="KW-1185">Reference proteome</keyword>
<sequence>MQPSGSSHLASVMEDLYEGLPQVAVEDGRVSRLLGSNFCYGGFAKPEYMVTTMLTSPPWLSARLLLSCPQSDDMKGVFGEPTDLETSDLESIYSALFDYHQVKRQYTFHSEALRNLSQFFEEEWSTVLNQLDQNEHEGIIGKSMGQIVRLCGLLKAFENAILCARAKEEEKEDFEWDWTIGADIVKCGIVLGKYFIEEKLAMTFMVSTGFFNHSSDMDGTVNGTNESATTLPQTAIQENHFKPSLFPNIHPSTSAISDSGPLNTDSGSPRQGLQTRSSSFSLAKQPGDVDFSNLPHALTTAEEDVSEMMQAVDFVHLNKTQFVAVHGRRIKRLLECYDDGHGVSATTAAQKSITPPVRIEGTNNHHPAWASALFFQKVADLELGIAEQGRHPTNRKICWRFKRKPISQLQEKDFQLLQYLRVEMDKYSQFGSASFNPSVMVNSGLLTVPQNSSPNSQTPGISSPRMDDDSNSQNSTINIKSEIY</sequence>
<name>A0A9W2Z2R7_BIOGL</name>
<dbReference type="Proteomes" id="UP001165740">
    <property type="component" value="Chromosome 1"/>
</dbReference>
<feature type="region of interest" description="Disordered" evidence="1">
    <location>
        <begin position="446"/>
        <end position="484"/>
    </location>
</feature>
<reference evidence="3" key="1">
    <citation type="submission" date="2025-08" db="UniProtKB">
        <authorList>
            <consortium name="RefSeq"/>
        </authorList>
    </citation>
    <scope>IDENTIFICATION</scope>
</reference>
<proteinExistence type="predicted"/>
<accession>A0A9W2Z2R7</accession>
<evidence type="ECO:0000313" key="3">
    <source>
        <dbReference type="RefSeq" id="XP_055869356.1"/>
    </source>
</evidence>